<dbReference type="InterPro" id="IPR009614">
    <property type="entry name" value="YoeB_toxin"/>
</dbReference>
<dbReference type="GO" id="GO:0045892">
    <property type="term" value="P:negative regulation of DNA-templated transcription"/>
    <property type="evidence" value="ECO:0007669"/>
    <property type="project" value="TreeGrafter"/>
</dbReference>
<dbReference type="SUPFAM" id="SSF143011">
    <property type="entry name" value="RelE-like"/>
    <property type="match status" value="1"/>
</dbReference>
<evidence type="ECO:0000256" key="6">
    <source>
        <dbReference type="ARBA" id="ARBA00030388"/>
    </source>
</evidence>
<dbReference type="InterPro" id="IPR035093">
    <property type="entry name" value="RelE/ParE_toxin_dom_sf"/>
</dbReference>
<dbReference type="GO" id="GO:0004519">
    <property type="term" value="F:endonuclease activity"/>
    <property type="evidence" value="ECO:0007669"/>
    <property type="project" value="UniProtKB-KW"/>
</dbReference>
<proteinExistence type="inferred from homology"/>
<evidence type="ECO:0000256" key="3">
    <source>
        <dbReference type="ARBA" id="ARBA00022722"/>
    </source>
</evidence>
<evidence type="ECO:0000313" key="7">
    <source>
        <dbReference type="EMBL" id="AWH84867.1"/>
    </source>
</evidence>
<evidence type="ECO:0000256" key="2">
    <source>
        <dbReference type="ARBA" id="ARBA00022649"/>
    </source>
</evidence>
<reference evidence="7 8" key="1">
    <citation type="submission" date="2018-04" db="EMBL/GenBank/DDBJ databases">
        <title>Genome sequencing of Flavobacterium sp. HYN0059.</title>
        <authorList>
            <person name="Yi H."/>
            <person name="Baek C."/>
        </authorList>
    </citation>
    <scope>NUCLEOTIDE SEQUENCE [LARGE SCALE GENOMIC DNA]</scope>
    <source>
        <strain evidence="7 8">HYN0059</strain>
    </source>
</reference>
<dbReference type="Proteomes" id="UP000244929">
    <property type="component" value="Chromosome"/>
</dbReference>
<evidence type="ECO:0000313" key="8">
    <source>
        <dbReference type="Proteomes" id="UP000244929"/>
    </source>
</evidence>
<keyword evidence="2" id="KW-1277">Toxin-antitoxin system</keyword>
<organism evidence="7 8">
    <name type="scientific">Flavobacterium album</name>
    <dbReference type="NCBI Taxonomy" id="2175091"/>
    <lineage>
        <taxon>Bacteria</taxon>
        <taxon>Pseudomonadati</taxon>
        <taxon>Bacteroidota</taxon>
        <taxon>Flavobacteriia</taxon>
        <taxon>Flavobacteriales</taxon>
        <taxon>Flavobacteriaceae</taxon>
        <taxon>Flavobacterium</taxon>
    </lineage>
</organism>
<dbReference type="EMBL" id="CP029186">
    <property type="protein sequence ID" value="AWH84867.1"/>
    <property type="molecule type" value="Genomic_DNA"/>
</dbReference>
<protein>
    <recommendedName>
        <fullName evidence="6">Putative mRNA interferase YoeB</fullName>
    </recommendedName>
</protein>
<keyword evidence="5" id="KW-0378">Hydrolase</keyword>
<keyword evidence="3" id="KW-0540">Nuclease</keyword>
<name>A0A2S1QWS7_9FLAO</name>
<comment type="similarity">
    <text evidence="1">Belongs to the YoeB family.</text>
</comment>
<dbReference type="PANTHER" id="PTHR38039:SF1">
    <property type="entry name" value="TOXIN YOEB"/>
    <property type="match status" value="1"/>
</dbReference>
<dbReference type="NCBIfam" id="TIGR02116">
    <property type="entry name" value="toxin_Txe_YoeB"/>
    <property type="match status" value="1"/>
</dbReference>
<sequence length="87" mass="10344">MSFSIEFTDTALEDYNFWKKTNNTRILNKIKSLLANMQETPFTGIGQPEALRYELSGYYSRRINQEHRIVYTVEESTIYVIQLRGHY</sequence>
<dbReference type="GO" id="GO:0006401">
    <property type="term" value="P:RNA catabolic process"/>
    <property type="evidence" value="ECO:0007669"/>
    <property type="project" value="InterPro"/>
</dbReference>
<evidence type="ECO:0000256" key="4">
    <source>
        <dbReference type="ARBA" id="ARBA00022759"/>
    </source>
</evidence>
<evidence type="ECO:0000256" key="1">
    <source>
        <dbReference type="ARBA" id="ARBA00008172"/>
    </source>
</evidence>
<dbReference type="OrthoDB" id="9801102at2"/>
<keyword evidence="8" id="KW-1185">Reference proteome</keyword>
<dbReference type="KEGG" id="falb:HYN59_06900"/>
<dbReference type="RefSeq" id="WP_108777573.1">
    <property type="nucleotide sequence ID" value="NZ_CP029186.1"/>
</dbReference>
<accession>A0A2S1QWS7</accession>
<gene>
    <name evidence="7" type="ORF">HYN59_06900</name>
</gene>
<keyword evidence="4" id="KW-0255">Endonuclease</keyword>
<dbReference type="GO" id="GO:0016787">
    <property type="term" value="F:hydrolase activity"/>
    <property type="evidence" value="ECO:0007669"/>
    <property type="project" value="UniProtKB-KW"/>
</dbReference>
<dbReference type="Gene3D" id="3.30.2310.20">
    <property type="entry name" value="RelE-like"/>
    <property type="match status" value="1"/>
</dbReference>
<dbReference type="AlphaFoldDB" id="A0A2S1QWS7"/>
<evidence type="ECO:0000256" key="5">
    <source>
        <dbReference type="ARBA" id="ARBA00022801"/>
    </source>
</evidence>
<dbReference type="Pfam" id="PF06769">
    <property type="entry name" value="YoeB_toxin"/>
    <property type="match status" value="1"/>
</dbReference>
<dbReference type="PANTHER" id="PTHR38039">
    <property type="entry name" value="TOXIN YOEB"/>
    <property type="match status" value="1"/>
</dbReference>